<sequence>MSEDNRGIEPYTDVDIEIQGYGSQSEPAPELEGRNDVPADPYLGRSQWAIKEYTVDGSSEE</sequence>
<feature type="region of interest" description="Disordered" evidence="1">
    <location>
        <begin position="1"/>
        <end position="43"/>
    </location>
</feature>
<accession>A0ABR5A9C5</accession>
<name>A0ABR5A9C5_9BACL</name>
<dbReference type="RefSeq" id="WP_041059074.1">
    <property type="nucleotide sequence ID" value="NZ_JXAL01000001.1"/>
</dbReference>
<gene>
    <name evidence="2" type="ORF">SD71_02510</name>
</gene>
<evidence type="ECO:0000256" key="1">
    <source>
        <dbReference type="SAM" id="MobiDB-lite"/>
    </source>
</evidence>
<organism evidence="2 3">
    <name type="scientific">Cohnella kolymensis</name>
    <dbReference type="NCBI Taxonomy" id="1590652"/>
    <lineage>
        <taxon>Bacteria</taxon>
        <taxon>Bacillati</taxon>
        <taxon>Bacillota</taxon>
        <taxon>Bacilli</taxon>
        <taxon>Bacillales</taxon>
        <taxon>Paenibacillaceae</taxon>
        <taxon>Cohnella</taxon>
    </lineage>
</organism>
<dbReference type="Proteomes" id="UP000054526">
    <property type="component" value="Unassembled WGS sequence"/>
</dbReference>
<reference evidence="2 3" key="1">
    <citation type="submission" date="2014-12" db="EMBL/GenBank/DDBJ databases">
        <title>Draft genome sequence of Cohnella kolymensis strain B-2846.</title>
        <authorList>
            <person name="Karlyshev A.V."/>
            <person name="Kudryashova E.B."/>
        </authorList>
    </citation>
    <scope>NUCLEOTIDE SEQUENCE [LARGE SCALE GENOMIC DNA]</scope>
    <source>
        <strain evidence="2 3">VKM B-2846</strain>
    </source>
</reference>
<evidence type="ECO:0000313" key="2">
    <source>
        <dbReference type="EMBL" id="KIL37522.1"/>
    </source>
</evidence>
<dbReference type="EMBL" id="JXAL01000001">
    <property type="protein sequence ID" value="KIL37522.1"/>
    <property type="molecule type" value="Genomic_DNA"/>
</dbReference>
<comment type="caution">
    <text evidence="2">The sequence shown here is derived from an EMBL/GenBank/DDBJ whole genome shotgun (WGS) entry which is preliminary data.</text>
</comment>
<keyword evidence="3" id="KW-1185">Reference proteome</keyword>
<proteinExistence type="predicted"/>
<evidence type="ECO:0008006" key="4">
    <source>
        <dbReference type="Google" id="ProtNLM"/>
    </source>
</evidence>
<evidence type="ECO:0000313" key="3">
    <source>
        <dbReference type="Proteomes" id="UP000054526"/>
    </source>
</evidence>
<protein>
    <recommendedName>
        <fullName evidence="4">Transposase</fullName>
    </recommendedName>
</protein>